<evidence type="ECO:0000313" key="3">
    <source>
        <dbReference type="Proteomes" id="UP000199114"/>
    </source>
</evidence>
<keyword evidence="3" id="KW-1185">Reference proteome</keyword>
<gene>
    <name evidence="2" type="ORF">SAMN04489841_3841</name>
</gene>
<dbReference type="Proteomes" id="UP000199114">
    <property type="component" value="Unassembled WGS sequence"/>
</dbReference>
<proteinExistence type="predicted"/>
<feature type="compositionally biased region" description="Basic and acidic residues" evidence="1">
    <location>
        <begin position="43"/>
        <end position="76"/>
    </location>
</feature>
<name>A0A1H9P3C5_9EURY</name>
<feature type="region of interest" description="Disordered" evidence="1">
    <location>
        <begin position="1"/>
        <end position="104"/>
    </location>
</feature>
<dbReference type="STRING" id="1186196.SAMN04489841_3841"/>
<sequence>MNRLENEPDSVAVGSTQVGLQQVDDQCAEGEHTYEAADSFEGSSERDSGSSSDRERSDDDHRESSTDRDVNERDLSENADDSQSDSELDHDVDTRSSDLSIDESVLSSIDTAVENFLSIVTG</sequence>
<dbReference type="EMBL" id="FOFD01000005">
    <property type="protein sequence ID" value="SER42415.1"/>
    <property type="molecule type" value="Genomic_DNA"/>
</dbReference>
<feature type="compositionally biased region" description="Basic and acidic residues" evidence="1">
    <location>
        <begin position="87"/>
        <end position="96"/>
    </location>
</feature>
<feature type="compositionally biased region" description="Acidic residues" evidence="1">
    <location>
        <begin position="77"/>
        <end position="86"/>
    </location>
</feature>
<accession>A0A1H9P3C5</accession>
<protein>
    <submittedName>
        <fullName evidence="2">Uncharacterized protein</fullName>
    </submittedName>
</protein>
<feature type="compositionally biased region" description="Polar residues" evidence="1">
    <location>
        <begin position="13"/>
        <end position="24"/>
    </location>
</feature>
<evidence type="ECO:0000313" key="2">
    <source>
        <dbReference type="EMBL" id="SER42415.1"/>
    </source>
</evidence>
<dbReference type="RefSeq" id="WP_090620562.1">
    <property type="nucleotide sequence ID" value="NZ_FOFD01000005.1"/>
</dbReference>
<reference evidence="3" key="1">
    <citation type="submission" date="2016-10" db="EMBL/GenBank/DDBJ databases">
        <authorList>
            <person name="Varghese N."/>
            <person name="Submissions S."/>
        </authorList>
    </citation>
    <scope>NUCLEOTIDE SEQUENCE [LARGE SCALE GENOMIC DNA]</scope>
    <source>
        <strain evidence="3">DSM 25055</strain>
    </source>
</reference>
<dbReference type="AlphaFoldDB" id="A0A1H9P3C5"/>
<organism evidence="2 3">
    <name type="scientific">Natrinema salaciae</name>
    <dbReference type="NCBI Taxonomy" id="1186196"/>
    <lineage>
        <taxon>Archaea</taxon>
        <taxon>Methanobacteriati</taxon>
        <taxon>Methanobacteriota</taxon>
        <taxon>Stenosarchaea group</taxon>
        <taxon>Halobacteria</taxon>
        <taxon>Halobacteriales</taxon>
        <taxon>Natrialbaceae</taxon>
        <taxon>Natrinema</taxon>
    </lineage>
</organism>
<evidence type="ECO:0000256" key="1">
    <source>
        <dbReference type="SAM" id="MobiDB-lite"/>
    </source>
</evidence>